<proteinExistence type="predicted"/>
<dbReference type="STRING" id="529884.Rhola_00003180"/>
<protein>
    <recommendedName>
        <fullName evidence="3">DUF4177 domain-containing protein</fullName>
    </recommendedName>
</protein>
<sequence length="52" mass="5928">MLKWEYITTPLLLHRETAILNNWGSEGWELVQIVAGPEGGMVAFFKRPVKEA</sequence>
<dbReference type="EMBL" id="CP007490">
    <property type="protein sequence ID" value="AIC47140.1"/>
    <property type="molecule type" value="Genomic_DNA"/>
</dbReference>
<accession>A0A060JEI1</accession>
<dbReference type="Proteomes" id="UP000067708">
    <property type="component" value="Chromosome"/>
</dbReference>
<evidence type="ECO:0000313" key="1">
    <source>
        <dbReference type="EMBL" id="AIC47140.1"/>
    </source>
</evidence>
<dbReference type="OrthoDB" id="3215124at2"/>
<organism evidence="1 2">
    <name type="scientific">Rhodoluna lacicola</name>
    <dbReference type="NCBI Taxonomy" id="529884"/>
    <lineage>
        <taxon>Bacteria</taxon>
        <taxon>Bacillati</taxon>
        <taxon>Actinomycetota</taxon>
        <taxon>Actinomycetes</taxon>
        <taxon>Micrococcales</taxon>
        <taxon>Microbacteriaceae</taxon>
        <taxon>Luna cluster</taxon>
        <taxon>Luna-1 subcluster</taxon>
        <taxon>Rhodoluna</taxon>
    </lineage>
</organism>
<name>A0A060JEI1_9MICO</name>
<dbReference type="eggNOG" id="ENOG5032YI8">
    <property type="taxonomic scope" value="Bacteria"/>
</dbReference>
<gene>
    <name evidence="1" type="ORF">Rhola_00003180</name>
</gene>
<reference evidence="1 2" key="1">
    <citation type="journal article" date="2014" name="Int. J. Syst. Evol. Microbiol.">
        <title>Rhodoluna lacicola gen. nov., sp. nov., a planktonic freshwater bacterium with stream-lined genome.</title>
        <authorList>
            <person name="Hahn M."/>
            <person name="Schmidt J."/>
            <person name="Taipale S.J."/>
            <person name="Doolittle W.F."/>
            <person name="Koll U."/>
        </authorList>
    </citation>
    <scope>NUCLEOTIDE SEQUENCE [LARGE SCALE GENOMIC DNA]</scope>
    <source>
        <strain evidence="1 2">MWH-Ta8</strain>
    </source>
</reference>
<dbReference type="KEGG" id="rla:Rhola_00003180"/>
<evidence type="ECO:0008006" key="3">
    <source>
        <dbReference type="Google" id="ProtNLM"/>
    </source>
</evidence>
<dbReference type="HOGENOM" id="CLU_183720_1_0_11"/>
<dbReference type="RefSeq" id="WP_144239014.1">
    <property type="nucleotide sequence ID" value="NZ_AP026911.1"/>
</dbReference>
<evidence type="ECO:0000313" key="2">
    <source>
        <dbReference type="Proteomes" id="UP000067708"/>
    </source>
</evidence>
<dbReference type="AlphaFoldDB" id="A0A060JEI1"/>
<keyword evidence="2" id="KW-1185">Reference proteome</keyword>